<evidence type="ECO:0000256" key="3">
    <source>
        <dbReference type="ARBA" id="ARBA00004463"/>
    </source>
</evidence>
<dbReference type="InterPro" id="IPR002999">
    <property type="entry name" value="Tudor"/>
</dbReference>
<evidence type="ECO:0000256" key="5">
    <source>
        <dbReference type="ARBA" id="ARBA00005371"/>
    </source>
</evidence>
<gene>
    <name evidence="14" type="primary">LOC108713395</name>
</gene>
<proteinExistence type="inferred from homology"/>
<feature type="domain" description="Tudor" evidence="12">
    <location>
        <begin position="210"/>
        <end position="270"/>
    </location>
</feature>
<evidence type="ECO:0000256" key="10">
    <source>
        <dbReference type="ARBA" id="ARBA00034695"/>
    </source>
</evidence>
<dbReference type="SUPFAM" id="SSF63748">
    <property type="entry name" value="Tudor/PWWP/MBT"/>
    <property type="match status" value="2"/>
</dbReference>
<keyword evidence="7" id="KW-0507">mRNA processing</keyword>
<keyword evidence="9" id="KW-0539">Nucleus</keyword>
<dbReference type="PROSITE" id="PS50304">
    <property type="entry name" value="TUDOR"/>
    <property type="match status" value="2"/>
</dbReference>
<dbReference type="InterPro" id="IPR040424">
    <property type="entry name" value="Smn1"/>
</dbReference>
<dbReference type="CDD" id="cd20398">
    <property type="entry name" value="Tudor_SMN"/>
    <property type="match status" value="2"/>
</dbReference>
<dbReference type="GO" id="GO:0030018">
    <property type="term" value="C:Z disc"/>
    <property type="evidence" value="ECO:0007669"/>
    <property type="project" value="UniProtKB-SubCell"/>
</dbReference>
<dbReference type="CDD" id="cd22852">
    <property type="entry name" value="SMN_C"/>
    <property type="match status" value="1"/>
</dbReference>
<feature type="compositionally biased region" description="Basic and acidic residues" evidence="11">
    <location>
        <begin position="1"/>
        <end position="16"/>
    </location>
</feature>
<keyword evidence="8" id="KW-0508">mRNA splicing</keyword>
<evidence type="ECO:0000256" key="8">
    <source>
        <dbReference type="ARBA" id="ARBA00023187"/>
    </source>
</evidence>
<protein>
    <submittedName>
        <fullName evidence="14">Survival of motor neuron protein isoform X1</fullName>
    </submittedName>
</protein>
<dbReference type="InterPro" id="IPR049481">
    <property type="entry name" value="SMN_G2-BD"/>
</dbReference>
<dbReference type="GO" id="GO:0008380">
    <property type="term" value="P:RNA splicing"/>
    <property type="evidence" value="ECO:0007669"/>
    <property type="project" value="UniProtKB-KW"/>
</dbReference>
<dbReference type="SMART" id="SM00333">
    <property type="entry name" value="TUDOR"/>
    <property type="match status" value="2"/>
</dbReference>
<evidence type="ECO:0000256" key="2">
    <source>
        <dbReference type="ARBA" id="ARBA00004408"/>
    </source>
</evidence>
<dbReference type="GO" id="GO:0003723">
    <property type="term" value="F:RNA binding"/>
    <property type="evidence" value="ECO:0007669"/>
    <property type="project" value="InterPro"/>
</dbReference>
<dbReference type="OrthoDB" id="197400at2759"/>
<feature type="domain" description="Tudor" evidence="12">
    <location>
        <begin position="145"/>
        <end position="205"/>
    </location>
</feature>
<feature type="compositionally biased region" description="Polar residues" evidence="11">
    <location>
        <begin position="17"/>
        <end position="34"/>
    </location>
</feature>
<keyword evidence="6" id="KW-0963">Cytoplasm</keyword>
<keyword evidence="13" id="KW-1185">Reference proteome</keyword>
<dbReference type="GO" id="GO:0043204">
    <property type="term" value="C:perikaryon"/>
    <property type="evidence" value="ECO:0007669"/>
    <property type="project" value="UniProtKB-SubCell"/>
</dbReference>
<dbReference type="InterPro" id="IPR010304">
    <property type="entry name" value="SMN_Tudor"/>
</dbReference>
<evidence type="ECO:0000259" key="12">
    <source>
        <dbReference type="PROSITE" id="PS50304"/>
    </source>
</evidence>
<dbReference type="PANTHER" id="PTHR39267:SF1">
    <property type="entry name" value="SURVIVAL MOTOR NEURON PROTEIN"/>
    <property type="match status" value="1"/>
</dbReference>
<evidence type="ECO:0000256" key="1">
    <source>
        <dbReference type="ARBA" id="ARBA00004216"/>
    </source>
</evidence>
<evidence type="ECO:0000256" key="11">
    <source>
        <dbReference type="SAM" id="MobiDB-lite"/>
    </source>
</evidence>
<dbReference type="PANTHER" id="PTHR39267">
    <property type="entry name" value="SURVIVAL MOTOR NEURON-LIKE PROTEIN 1"/>
    <property type="match status" value="1"/>
</dbReference>
<dbReference type="AlphaFoldDB" id="A0A8J0V2S9"/>
<comment type="subcellular location">
    <subcellularLocation>
        <location evidence="1">Cytoplasm</location>
        <location evidence="1">Myofibril</location>
        <location evidence="1">Sarcomere</location>
        <location evidence="1">Z line</location>
    </subcellularLocation>
    <subcellularLocation>
        <location evidence="3">Cytoplasmic granule</location>
    </subcellularLocation>
    <subcellularLocation>
        <location evidence="2">Nucleus</location>
        <location evidence="2">Cajal body</location>
    </subcellularLocation>
    <subcellularLocation>
        <location evidence="10">Nucleus</location>
        <location evidence="10">Gem</location>
    </subcellularLocation>
    <subcellularLocation>
        <location evidence="4">Perikaryon</location>
    </subcellularLocation>
</comment>
<feature type="compositionally biased region" description="Basic and acidic residues" evidence="11">
    <location>
        <begin position="76"/>
        <end position="118"/>
    </location>
</feature>
<evidence type="ECO:0000313" key="14">
    <source>
        <dbReference type="RefSeq" id="XP_018112078.1"/>
    </source>
</evidence>
<dbReference type="InterPro" id="IPR047313">
    <property type="entry name" value="SMN_C"/>
</dbReference>
<dbReference type="Pfam" id="PF06003">
    <property type="entry name" value="SMN_Tudor"/>
    <property type="match status" value="2"/>
</dbReference>
<feature type="region of interest" description="Disordered" evidence="11">
    <location>
        <begin position="75"/>
        <end position="140"/>
    </location>
</feature>
<name>A0A8J0V2S9_XENLA</name>
<dbReference type="GO" id="GO:0006397">
    <property type="term" value="P:mRNA processing"/>
    <property type="evidence" value="ECO:0007669"/>
    <property type="project" value="UniProtKB-KW"/>
</dbReference>
<dbReference type="GO" id="GO:0097504">
    <property type="term" value="C:Gemini of Cajal bodies"/>
    <property type="evidence" value="ECO:0007669"/>
    <property type="project" value="UniProtKB-SubCell"/>
</dbReference>
<evidence type="ECO:0000313" key="13">
    <source>
        <dbReference type="Proteomes" id="UP000186698"/>
    </source>
</evidence>
<sequence>MAACDREILYHNKDSSQSRPRTSCCSRTLQTRCQDSSSDDSDPPAPKTSEDIDGWDDAALIKSYEKAVKSFQDMLRCSDKNRRQEGASAAGDKRETNRETEWDREGHKDMQKEEAEKWNKKKKAQPPPPFIHPSSLSSSQPLHSKWKLGDACSAVWSEDGCVYPATVLSIERETGTCVVQYNGYGNTERHQLDEIVSVGSSEDSTPPVRQWKVGDRCSVQWSEDGQIYSAIIRSVDEVLGTCVVVYEGYKNEEVQNLAELMPPTSALPRSRSKKQASPARLGLDSSGDEEDTDWQYTCRSSTSSPDIARNWRKQGKKSDWLYTFPPPPPPHPPPPPPPSLPLPPPPKGCFWPPPPPPVRAHLPAWHKWSLSAPLPPPPPPPPFFSTDWDYDEDEQEDEDVLACMLMAWYMTGYHTGFYKGLKQGRAEALRPNLKKGSRRK</sequence>
<dbReference type="Gene3D" id="3.40.190.10">
    <property type="entry name" value="Periplasmic binding protein-like II"/>
    <property type="match status" value="1"/>
</dbReference>
<dbReference type="InterPro" id="IPR047298">
    <property type="entry name" value="Tudor_SMN_eumet"/>
</dbReference>
<evidence type="ECO:0000256" key="9">
    <source>
        <dbReference type="ARBA" id="ARBA00023242"/>
    </source>
</evidence>
<dbReference type="Gene3D" id="2.30.30.140">
    <property type="match status" value="2"/>
</dbReference>
<dbReference type="KEGG" id="xla:108713395"/>
<reference evidence="14" key="1">
    <citation type="submission" date="2025-08" db="UniProtKB">
        <authorList>
            <consortium name="RefSeq"/>
        </authorList>
    </citation>
    <scope>IDENTIFICATION</scope>
    <source>
        <strain evidence="14">J_2021</strain>
        <tissue evidence="14">Erythrocytes</tissue>
    </source>
</reference>
<feature type="compositionally biased region" description="Polar residues" evidence="11">
    <location>
        <begin position="294"/>
        <end position="305"/>
    </location>
</feature>
<dbReference type="Pfam" id="PF20636">
    <property type="entry name" value="SMN_G2-BD"/>
    <property type="match status" value="1"/>
</dbReference>
<organism evidence="13 14">
    <name type="scientific">Xenopus laevis</name>
    <name type="common">African clawed frog</name>
    <dbReference type="NCBI Taxonomy" id="8355"/>
    <lineage>
        <taxon>Eukaryota</taxon>
        <taxon>Metazoa</taxon>
        <taxon>Chordata</taxon>
        <taxon>Craniata</taxon>
        <taxon>Vertebrata</taxon>
        <taxon>Euteleostomi</taxon>
        <taxon>Amphibia</taxon>
        <taxon>Batrachia</taxon>
        <taxon>Anura</taxon>
        <taxon>Pipoidea</taxon>
        <taxon>Pipidae</taxon>
        <taxon>Xenopodinae</taxon>
        <taxon>Xenopus</taxon>
        <taxon>Xenopus</taxon>
    </lineage>
</organism>
<comment type="similarity">
    <text evidence="5">Belongs to the SMN family.</text>
</comment>
<dbReference type="RefSeq" id="XP_018112078.1">
    <property type="nucleotide sequence ID" value="XM_018256589.2"/>
</dbReference>
<dbReference type="CDD" id="cd22851">
    <property type="entry name" value="SMN_N"/>
    <property type="match status" value="1"/>
</dbReference>
<evidence type="ECO:0000256" key="4">
    <source>
        <dbReference type="ARBA" id="ARBA00004484"/>
    </source>
</evidence>
<feature type="region of interest" description="Disordered" evidence="11">
    <location>
        <begin position="264"/>
        <end position="341"/>
    </location>
</feature>
<evidence type="ECO:0000256" key="7">
    <source>
        <dbReference type="ARBA" id="ARBA00022664"/>
    </source>
</evidence>
<feature type="region of interest" description="Disordered" evidence="11">
    <location>
        <begin position="1"/>
        <end position="56"/>
    </location>
</feature>
<dbReference type="GeneID" id="108713395"/>
<accession>A0A8J0V2S9</accession>
<dbReference type="GO" id="GO:0015030">
    <property type="term" value="C:Cajal body"/>
    <property type="evidence" value="ECO:0007669"/>
    <property type="project" value="UniProtKB-SubCell"/>
</dbReference>
<feature type="compositionally biased region" description="Pro residues" evidence="11">
    <location>
        <begin position="324"/>
        <end position="341"/>
    </location>
</feature>
<dbReference type="Proteomes" id="UP000186698">
    <property type="component" value="Chromosome 1L"/>
</dbReference>
<evidence type="ECO:0000256" key="6">
    <source>
        <dbReference type="ARBA" id="ARBA00022490"/>
    </source>
</evidence>